<accession>A0AAD1H7A9</accession>
<dbReference type="InterPro" id="IPR032528">
    <property type="entry name" value="Ribosom_S30AE_C"/>
</dbReference>
<dbReference type="KEGG" id="mmor:MMOR_04610"/>
<organism evidence="2 3">
    <name type="scientific">Mycolicibacterium moriokaense</name>
    <dbReference type="NCBI Taxonomy" id="39691"/>
    <lineage>
        <taxon>Bacteria</taxon>
        <taxon>Bacillati</taxon>
        <taxon>Actinomycetota</taxon>
        <taxon>Actinomycetes</taxon>
        <taxon>Mycobacteriales</taxon>
        <taxon>Mycobacteriaceae</taxon>
        <taxon>Mycolicibacterium</taxon>
    </lineage>
</organism>
<evidence type="ECO:0000259" key="1">
    <source>
        <dbReference type="Pfam" id="PF16321"/>
    </source>
</evidence>
<feature type="domain" description="Sigma 54 modulation/S30EA ribosomal protein C-terminal" evidence="1">
    <location>
        <begin position="126"/>
        <end position="175"/>
    </location>
</feature>
<dbReference type="Proteomes" id="UP000466681">
    <property type="component" value="Chromosome"/>
</dbReference>
<keyword evidence="3" id="KW-1185">Reference proteome</keyword>
<dbReference type="GO" id="GO:0045900">
    <property type="term" value="P:negative regulation of translational elongation"/>
    <property type="evidence" value="ECO:0007669"/>
    <property type="project" value="TreeGrafter"/>
</dbReference>
<dbReference type="Gene3D" id="3.30.505.50">
    <property type="entry name" value="Sigma 54 modulation/S30EA ribosomal protein, C-terminal domain"/>
    <property type="match status" value="2"/>
</dbReference>
<dbReference type="PANTHER" id="PTHR33231:SF1">
    <property type="entry name" value="30S RIBOSOMAL PROTEIN"/>
    <property type="match status" value="1"/>
</dbReference>
<dbReference type="AlphaFoldDB" id="A0AAD1H7A9"/>
<dbReference type="EMBL" id="AP022560">
    <property type="protein sequence ID" value="BBW99524.1"/>
    <property type="molecule type" value="Genomic_DNA"/>
</dbReference>
<evidence type="ECO:0000313" key="3">
    <source>
        <dbReference type="Proteomes" id="UP000466681"/>
    </source>
</evidence>
<evidence type="ECO:0000313" key="2">
    <source>
        <dbReference type="EMBL" id="BBW99524.1"/>
    </source>
</evidence>
<name>A0AAD1H7A9_9MYCO</name>
<sequence length="261" mass="28534">MVDRLVPEVESPCAPEFPDISVHSDGSLRASDAYYIARAVGRVLQHRGITGGARVRVTTTGGTQQLVQVNLSVRGVPTRIQVLTAGLGDLPTALSRLDRQIVRVWGPWRPRPWPDLSRRLLAAGDDAQLVRRKSFVLQGITPLEAVAVMDAMDYDVYLFSDFEAGEDAVVYRAGPSGLRLARQHQMYPPGWSWSPAAATPPVPLVVNSHPVPTLTDAEAEDRMREQNLHFLFYTDPGTGRGGLLYPRYDGGLGLIVPASSE</sequence>
<dbReference type="RefSeq" id="WP_083151589.1">
    <property type="nucleotide sequence ID" value="NZ_AP022560.1"/>
</dbReference>
<dbReference type="GO" id="GO:0022627">
    <property type="term" value="C:cytosolic small ribosomal subunit"/>
    <property type="evidence" value="ECO:0007669"/>
    <property type="project" value="TreeGrafter"/>
</dbReference>
<dbReference type="PANTHER" id="PTHR33231">
    <property type="entry name" value="30S RIBOSOMAL PROTEIN"/>
    <property type="match status" value="1"/>
</dbReference>
<proteinExistence type="predicted"/>
<reference evidence="2 3" key="1">
    <citation type="journal article" date="2019" name="Emerg. Microbes Infect.">
        <title>Comprehensive subspecies identification of 175 nontuberculous mycobacteria species based on 7547 genomic profiles.</title>
        <authorList>
            <person name="Matsumoto Y."/>
            <person name="Kinjo T."/>
            <person name="Motooka D."/>
            <person name="Nabeya D."/>
            <person name="Jung N."/>
            <person name="Uechi K."/>
            <person name="Horii T."/>
            <person name="Iida T."/>
            <person name="Fujita J."/>
            <person name="Nakamura S."/>
        </authorList>
    </citation>
    <scope>NUCLEOTIDE SEQUENCE [LARGE SCALE GENOMIC DNA]</scope>
    <source>
        <strain evidence="2 3">JCM 6375</strain>
    </source>
</reference>
<dbReference type="InterPro" id="IPR050574">
    <property type="entry name" value="HPF/YfiA_ribosome-assoc"/>
</dbReference>
<dbReference type="GO" id="GO:0043024">
    <property type="term" value="F:ribosomal small subunit binding"/>
    <property type="evidence" value="ECO:0007669"/>
    <property type="project" value="TreeGrafter"/>
</dbReference>
<dbReference type="InterPro" id="IPR038416">
    <property type="entry name" value="Ribosom_S30AE_C_sf"/>
</dbReference>
<protein>
    <submittedName>
        <fullName evidence="2">Dormancy associated translation inhibitor</fullName>
    </submittedName>
</protein>
<dbReference type="Pfam" id="PF16321">
    <property type="entry name" value="Ribosom_S30AE_C"/>
    <property type="match status" value="1"/>
</dbReference>
<gene>
    <name evidence="2" type="ORF">MMOR_04610</name>
</gene>